<evidence type="ECO:0000256" key="5">
    <source>
        <dbReference type="ARBA" id="ARBA00022777"/>
    </source>
</evidence>
<dbReference type="Gene3D" id="3.30.565.10">
    <property type="entry name" value="Histidine kinase-like ATPase, C-terminal domain"/>
    <property type="match status" value="1"/>
</dbReference>
<dbReference type="SMART" id="SM00387">
    <property type="entry name" value="HATPase_c"/>
    <property type="match status" value="1"/>
</dbReference>
<dbReference type="InterPro" id="IPR003594">
    <property type="entry name" value="HATPase_dom"/>
</dbReference>
<dbReference type="PANTHER" id="PTHR43711">
    <property type="entry name" value="TWO-COMPONENT HISTIDINE KINASE"/>
    <property type="match status" value="1"/>
</dbReference>
<dbReference type="PANTHER" id="PTHR43711:SF1">
    <property type="entry name" value="HISTIDINE KINASE 1"/>
    <property type="match status" value="1"/>
</dbReference>
<dbReference type="SUPFAM" id="SSF55874">
    <property type="entry name" value="ATPase domain of HSP90 chaperone/DNA topoisomerase II/histidine kinase"/>
    <property type="match status" value="1"/>
</dbReference>
<name>A0A5B8RAB8_9ZZZZ</name>
<dbReference type="InterPro" id="IPR003660">
    <property type="entry name" value="HAMP_dom"/>
</dbReference>
<comment type="catalytic activity">
    <reaction evidence="1">
        <text>ATP + protein L-histidine = ADP + protein N-phospho-L-histidine.</text>
        <dbReference type="EC" id="2.7.13.3"/>
    </reaction>
</comment>
<dbReference type="PROSITE" id="PS50109">
    <property type="entry name" value="HIS_KIN"/>
    <property type="match status" value="1"/>
</dbReference>
<dbReference type="Gene3D" id="1.10.287.130">
    <property type="match status" value="1"/>
</dbReference>
<feature type="domain" description="Histidine kinase" evidence="8">
    <location>
        <begin position="260"/>
        <end position="478"/>
    </location>
</feature>
<evidence type="ECO:0000256" key="2">
    <source>
        <dbReference type="ARBA" id="ARBA00012438"/>
    </source>
</evidence>
<dbReference type="Gene3D" id="6.10.340.10">
    <property type="match status" value="1"/>
</dbReference>
<evidence type="ECO:0000259" key="8">
    <source>
        <dbReference type="PROSITE" id="PS50109"/>
    </source>
</evidence>
<keyword evidence="4 10" id="KW-0808">Transferase</keyword>
<organism evidence="10">
    <name type="scientific">uncultured organism</name>
    <dbReference type="NCBI Taxonomy" id="155900"/>
    <lineage>
        <taxon>unclassified sequences</taxon>
        <taxon>environmental samples</taxon>
    </lineage>
</organism>
<dbReference type="EMBL" id="MN079091">
    <property type="protein sequence ID" value="QEA04888.1"/>
    <property type="molecule type" value="Genomic_DNA"/>
</dbReference>
<protein>
    <recommendedName>
        <fullName evidence="2">histidine kinase</fullName>
        <ecNumber evidence="2">2.7.13.3</ecNumber>
    </recommendedName>
</protein>
<evidence type="ECO:0000313" key="10">
    <source>
        <dbReference type="EMBL" id="QEA04888.1"/>
    </source>
</evidence>
<dbReference type="PROSITE" id="PS50885">
    <property type="entry name" value="HAMP"/>
    <property type="match status" value="1"/>
</dbReference>
<dbReference type="Pfam" id="PF00672">
    <property type="entry name" value="HAMP"/>
    <property type="match status" value="1"/>
</dbReference>
<dbReference type="SMART" id="SM00304">
    <property type="entry name" value="HAMP"/>
    <property type="match status" value="1"/>
</dbReference>
<evidence type="ECO:0000256" key="7">
    <source>
        <dbReference type="SAM" id="Phobius"/>
    </source>
</evidence>
<dbReference type="PRINTS" id="PR00344">
    <property type="entry name" value="BCTRLSENSOR"/>
</dbReference>
<reference evidence="10" key="1">
    <citation type="submission" date="2019-06" db="EMBL/GenBank/DDBJ databases">
        <authorList>
            <person name="Murdoch R.W."/>
            <person name="Fathepure B."/>
        </authorList>
    </citation>
    <scope>NUCLEOTIDE SEQUENCE</scope>
</reference>
<feature type="domain" description="HAMP" evidence="9">
    <location>
        <begin position="200"/>
        <end position="252"/>
    </location>
</feature>
<keyword evidence="7" id="KW-0472">Membrane</keyword>
<feature type="transmembrane region" description="Helical" evidence="7">
    <location>
        <begin position="179"/>
        <end position="202"/>
    </location>
</feature>
<gene>
    <name evidence="10" type="primary">qseE</name>
    <name evidence="10" type="ORF">KBTEX_01206</name>
</gene>
<accession>A0A5B8RAB8</accession>
<keyword evidence="5 10" id="KW-0418">Kinase</keyword>
<dbReference type="SMART" id="SM00388">
    <property type="entry name" value="HisKA"/>
    <property type="match status" value="1"/>
</dbReference>
<keyword evidence="3" id="KW-0597">Phosphoprotein</keyword>
<evidence type="ECO:0000256" key="6">
    <source>
        <dbReference type="ARBA" id="ARBA00023012"/>
    </source>
</evidence>
<keyword evidence="6" id="KW-0902">Two-component regulatory system</keyword>
<dbReference type="CDD" id="cd00082">
    <property type="entry name" value="HisKA"/>
    <property type="match status" value="1"/>
</dbReference>
<proteinExistence type="predicted"/>
<dbReference type="Pfam" id="PF00512">
    <property type="entry name" value="HisKA"/>
    <property type="match status" value="1"/>
</dbReference>
<dbReference type="InterPro" id="IPR005467">
    <property type="entry name" value="His_kinase_dom"/>
</dbReference>
<dbReference type="InterPro" id="IPR050736">
    <property type="entry name" value="Sensor_HK_Regulatory"/>
</dbReference>
<dbReference type="CDD" id="cd00075">
    <property type="entry name" value="HATPase"/>
    <property type="match status" value="1"/>
</dbReference>
<dbReference type="SUPFAM" id="SSF47384">
    <property type="entry name" value="Homodimeric domain of signal transducing histidine kinase"/>
    <property type="match status" value="1"/>
</dbReference>
<dbReference type="GO" id="GO:0016020">
    <property type="term" value="C:membrane"/>
    <property type="evidence" value="ECO:0007669"/>
    <property type="project" value="InterPro"/>
</dbReference>
<feature type="transmembrane region" description="Helical" evidence="7">
    <location>
        <begin position="12"/>
        <end position="35"/>
    </location>
</feature>
<keyword evidence="7" id="KW-1133">Transmembrane helix</keyword>
<dbReference type="GO" id="GO:0000155">
    <property type="term" value="F:phosphorelay sensor kinase activity"/>
    <property type="evidence" value="ECO:0007669"/>
    <property type="project" value="InterPro"/>
</dbReference>
<evidence type="ECO:0000256" key="3">
    <source>
        <dbReference type="ARBA" id="ARBA00022553"/>
    </source>
</evidence>
<sequence length="494" mass="54437">MSAVRPRSLLSLILLGFGFVIVPLFVALGYAGVYVDRLSEQAHTTVYNAARAIQLSSNLDDSLTALERAARQHLVLDDEGLLEVYRNAHQQFRDNLTELRRFAATTTQQRLLNVLGEREQSLFDELTAEGAPDGLTQEAVTDRFIAMTQLADAVSTRSNDVIDQEVRRMQSLGATAQRWLFWMGAALLPLTLISAGVFTVLISRPIRGIDQAIRRLGAARFDEPITVSGPQDLQALGERLDWLRNRLIELENEKTRFLRHVSHELKTPLTAIRESSQLLSEEVVGPLNDEQREITTILDDSGRQLQGLIEDLLDFSRTQSQLPQLRLGQADLGEIAAEVLGRHRAAIRARDIHLDFREAKAPLRGDAEKLRTIVDNLVSNAIKFSPTGGRVRVTIEPDNEWVTLVVEDDGPGVPEGERTRIFEAFYQGGNQPEGYVKGTGLGLSITREYALAHGGRIEIGGAGDGTGGRFRVMLPLRGPAPQHAGTALPAAGKE</sequence>
<evidence type="ECO:0000256" key="4">
    <source>
        <dbReference type="ARBA" id="ARBA00022679"/>
    </source>
</evidence>
<dbReference type="Pfam" id="PF02518">
    <property type="entry name" value="HATPase_c"/>
    <property type="match status" value="1"/>
</dbReference>
<evidence type="ECO:0000259" key="9">
    <source>
        <dbReference type="PROSITE" id="PS50885"/>
    </source>
</evidence>
<dbReference type="InterPro" id="IPR036890">
    <property type="entry name" value="HATPase_C_sf"/>
</dbReference>
<dbReference type="AlphaFoldDB" id="A0A5B8RAB8"/>
<dbReference type="InterPro" id="IPR003661">
    <property type="entry name" value="HisK_dim/P_dom"/>
</dbReference>
<evidence type="ECO:0000256" key="1">
    <source>
        <dbReference type="ARBA" id="ARBA00000085"/>
    </source>
</evidence>
<dbReference type="InterPro" id="IPR004358">
    <property type="entry name" value="Sig_transdc_His_kin-like_C"/>
</dbReference>
<dbReference type="InterPro" id="IPR036097">
    <property type="entry name" value="HisK_dim/P_sf"/>
</dbReference>
<dbReference type="EC" id="2.7.13.3" evidence="2"/>
<keyword evidence="7" id="KW-0812">Transmembrane</keyword>